<keyword evidence="3" id="KW-0677">Repeat</keyword>
<dbReference type="GO" id="GO:0034128">
    <property type="term" value="P:negative regulation of MyD88-independent toll-like receptor signaling pathway"/>
    <property type="evidence" value="ECO:0007669"/>
    <property type="project" value="InterPro"/>
</dbReference>
<feature type="region of interest" description="Disordered" evidence="4">
    <location>
        <begin position="551"/>
        <end position="598"/>
    </location>
</feature>
<evidence type="ECO:0000256" key="2">
    <source>
        <dbReference type="ARBA" id="ARBA00022490"/>
    </source>
</evidence>
<reference evidence="5 6" key="1">
    <citation type="journal article" date="2017" name="Genome Biol. Evol.">
        <title>Phytophthora megakarya and P. palmivora, closely related causal agents of cacao black pod rot, underwent increases in genome sizes and gene numbers by different mechanisms.</title>
        <authorList>
            <person name="Ali S.S."/>
            <person name="Shao J."/>
            <person name="Lary D.J."/>
            <person name="Kronmiller B."/>
            <person name="Shen D."/>
            <person name="Strem M.D."/>
            <person name="Amoako-Attah I."/>
            <person name="Akrofi A.Y."/>
            <person name="Begoude B.A."/>
            <person name="Ten Hoopen G.M."/>
            <person name="Coulibaly K."/>
            <person name="Kebe B.I."/>
            <person name="Melnick R.L."/>
            <person name="Guiltinan M.J."/>
            <person name="Tyler B.M."/>
            <person name="Meinhardt L.W."/>
            <person name="Bailey B.A."/>
        </authorList>
    </citation>
    <scope>NUCLEOTIDE SEQUENCE [LARGE SCALE GENOMIC DNA]</scope>
    <source>
        <strain evidence="6">sbr112.9</strain>
    </source>
</reference>
<dbReference type="GO" id="GO:0003953">
    <property type="term" value="F:NAD+ nucleosidase activity"/>
    <property type="evidence" value="ECO:0007669"/>
    <property type="project" value="InterPro"/>
</dbReference>
<feature type="non-terminal residue" evidence="5">
    <location>
        <position position="889"/>
    </location>
</feature>
<dbReference type="PANTHER" id="PTHR22998:SF1">
    <property type="entry name" value="NAD(+) HYDROLASE SARM1"/>
    <property type="match status" value="1"/>
</dbReference>
<feature type="compositionally biased region" description="Polar residues" evidence="4">
    <location>
        <begin position="564"/>
        <end position="574"/>
    </location>
</feature>
<comment type="subcellular location">
    <subcellularLocation>
        <location evidence="1">Cytoplasm</location>
    </subcellularLocation>
</comment>
<protein>
    <submittedName>
        <fullName evidence="5">Uncharacterized protein</fullName>
    </submittedName>
</protein>
<feature type="compositionally biased region" description="Basic and acidic residues" evidence="4">
    <location>
        <begin position="551"/>
        <end position="563"/>
    </location>
</feature>
<evidence type="ECO:0000313" key="6">
    <source>
        <dbReference type="Proteomes" id="UP000237271"/>
    </source>
</evidence>
<gene>
    <name evidence="5" type="ORF">PHPALM_32050</name>
</gene>
<keyword evidence="2" id="KW-0963">Cytoplasm</keyword>
<keyword evidence="6" id="KW-1185">Reference proteome</keyword>
<evidence type="ECO:0000256" key="3">
    <source>
        <dbReference type="ARBA" id="ARBA00022737"/>
    </source>
</evidence>
<dbReference type="GO" id="GO:0048678">
    <property type="term" value="P:response to axon injury"/>
    <property type="evidence" value="ECO:0007669"/>
    <property type="project" value="InterPro"/>
</dbReference>
<dbReference type="PANTHER" id="PTHR22998">
    <property type="entry name" value="SARM1"/>
    <property type="match status" value="1"/>
</dbReference>
<dbReference type="OrthoDB" id="341259at2759"/>
<name>A0A2P4X116_9STRA</name>
<dbReference type="GO" id="GO:0005737">
    <property type="term" value="C:cytoplasm"/>
    <property type="evidence" value="ECO:0007669"/>
    <property type="project" value="UniProtKB-SubCell"/>
</dbReference>
<accession>A0A2P4X116</accession>
<dbReference type="Proteomes" id="UP000237271">
    <property type="component" value="Unassembled WGS sequence"/>
</dbReference>
<proteinExistence type="predicted"/>
<dbReference type="GO" id="GO:0035591">
    <property type="term" value="F:signaling adaptor activity"/>
    <property type="evidence" value="ECO:0007669"/>
    <property type="project" value="InterPro"/>
</dbReference>
<evidence type="ECO:0000256" key="1">
    <source>
        <dbReference type="ARBA" id="ARBA00004496"/>
    </source>
</evidence>
<dbReference type="Gene3D" id="1.20.920.20">
    <property type="match status" value="1"/>
</dbReference>
<dbReference type="EMBL" id="NCKW01017263">
    <property type="protein sequence ID" value="POM59250.1"/>
    <property type="molecule type" value="Genomic_DNA"/>
</dbReference>
<evidence type="ECO:0000313" key="5">
    <source>
        <dbReference type="EMBL" id="POM59250.1"/>
    </source>
</evidence>
<dbReference type="InterPro" id="IPR039184">
    <property type="entry name" value="SARM1"/>
</dbReference>
<evidence type="ECO:0000256" key="4">
    <source>
        <dbReference type="SAM" id="MobiDB-lite"/>
    </source>
</evidence>
<feature type="compositionally biased region" description="Acidic residues" evidence="4">
    <location>
        <begin position="578"/>
        <end position="590"/>
    </location>
</feature>
<dbReference type="AlphaFoldDB" id="A0A2P4X116"/>
<comment type="caution">
    <text evidence="5">The sequence shown here is derived from an EMBL/GenBank/DDBJ whole genome shotgun (WGS) entry which is preliminary data.</text>
</comment>
<sequence>MKQQFGPSQILRDSVPVVDLERERRTTRSWLWVCSALVGRDKGECCINLVESVFLNKQQIWSWYFSDNGIVRRRPQSRLTAEQVHRAFVQVADEFGAAHVTLDSTTRPIAVCWFDKNDTPGVVPFLTASDLLSFLQSISASSVYSAAISTFIRPRGELDCYANLEHQFTLQKSGRVRGKLFWLALGGQRIASKDSKLNTTVNEVVQHYISFLEKNKKCRVARCVSLFIMEDSGKLHLWRTSMCETISAAVNVPSAPTFPDALVSSFSSSYDGPRAMNERLLARARAEGSRVPDERLVEAIMAAPTPHSNRTSTRILSPSASTRLDPLGEMEGRRRANLELRNSSDWDDVLAFLPATSSLSRGRRRTVSAAHLMSSQKRGCCGDFCRMSIAELTAQRMERKKESTLREQVVHARKGRRRTSAASATATASAFMEAHRADELLDRLAEQRKPSSPQRMQRVEAIQPPPLTHTIPFKLVAQTRAEKQLVDLFIRRYQCGEDGDYLAEAYYGDGEPLGFTFPGYYYRDVQVCVNCYEFYMLVEKVRMKALDQIARREKTSPSRRSPEKNTFNSQNKSIEQLREEENEDGDDDDNNDKQSDSSDNLQHVWKHVWAQTSSVAAAITKKDAAELYSFVNPHPAVAMVLSGLGALLLGSRGGDWGEVKRAISQDKLLSRLHRVDLEALSESAVMQAAAHARNPLFTPSQIAPISSCAARFCDWIRTVLQAYAWKQRLQMQDSQTRRMLCFLKPEMLPPGVVNSQLEEVQRDKTPVKKIKTNEARIDETLPKSRRQTQQKQAARRAIQAQQMARLAAPSGIQDGVVGTTANNVFTCQDGVTQMPYTVIGQPVGETIKCNLVVFHDLFDTLESTTVFFRPIVARNMGARVLLFNFPGQA</sequence>
<organism evidence="5 6">
    <name type="scientific">Phytophthora palmivora</name>
    <dbReference type="NCBI Taxonomy" id="4796"/>
    <lineage>
        <taxon>Eukaryota</taxon>
        <taxon>Sar</taxon>
        <taxon>Stramenopiles</taxon>
        <taxon>Oomycota</taxon>
        <taxon>Peronosporomycetes</taxon>
        <taxon>Peronosporales</taxon>
        <taxon>Peronosporaceae</taxon>
        <taxon>Phytophthora</taxon>
    </lineage>
</organism>